<comment type="similarity">
    <text evidence="1">Belongs to the sorting nexin family.</text>
</comment>
<dbReference type="EMBL" id="SPOF01000018">
    <property type="protein sequence ID" value="TIB12530.1"/>
    <property type="molecule type" value="Genomic_DNA"/>
</dbReference>
<dbReference type="InterPro" id="IPR019401">
    <property type="entry name" value="Znf_CHCC"/>
</dbReference>
<dbReference type="CDD" id="cd06093">
    <property type="entry name" value="PX_domain"/>
    <property type="match status" value="1"/>
</dbReference>
<feature type="compositionally biased region" description="Basic and acidic residues" evidence="2">
    <location>
        <begin position="311"/>
        <end position="322"/>
    </location>
</feature>
<sequence>MNPADGLIDKILNTNHLPSRTAFMIAVGVLLLYLQWQAILVVLLAGFLATSDHFTFTVKTLLQDDSGPPINPIDNLNDSRNISLKSLAPISSLGDSDLHRQSTYTDKLDVLPELYEPLDSTLDLIVRDFVNWWYIPLALNPPDLAFPRECRRSLNHLTSSICQRVVAGRSGSDIAIFIFCSTAQTLLRGLRTRRMPSQNSGSTVEPKENQDYHPLLRSTAAQILALSSAPADAENGALQSLLTEIIAGQIEAAVSILTPDWVNLTVIALFEDEKKEQRVREEAERMRVKVEQVVNSDTVPGEYKEDDECGDNEHKHEHENMHGNEITIPDNHDNDNTKRNQQTNKTRQQRPRRETHHGQRPSISTSILEKEGPLPVDEEDLGATASEKKTRVVSPFTKPTHEAIGDIGVKEEEDKVGVKRDATPTLREILAQRNNSELYDDFERFLEMRRREGLLRLLTQVTTFKEIVTITSPSEPIFRQDAIALLARAEEAVVPGDVRLLESINATRMKIDGDASLNAFLPIEVEIYTNLENEYGTFTMIKRDGESIPSGSVPSVPSTNSEKESSEVNTPRTSGTSRTSMEVQPKEFEPSYYQRHTKVDVTDVSTPSPRDFVNGKTLEVMVAIEEEGESGWMLFRRWVEFEKLDGALQKAFPMAGTASFPRAYLPTLKHKRSSDVCALLAAYIKTLLIDPRYSRSVIVTDFLRKEQTGAGGKNGTSASGGTGNGRNSKLFNLTQPGKTFSEFAQAVSDIGVNKKRLSFPGPLGGKGGRGPAVSTAPPTPPKEVAEVTDASDVASNDTINEVDMRTPAEEVDHSAYATVGSESKSSEEEEEEESVGSESEGAPSATVAYEDDDDIANNTTTTQPTTTPPMNDEDLNLVLNSIFSILEEAYELSGQQWSLRRGFFRVLERVIRTSYSSTVRTALQSIVEGVTNVRNVAQVLNSLKDALWPPPMREWGVGVDESRSDEEKVQTAQTARQLLIDNKPSALSSAMGDSATRDAVILLHELFQDEKFCQEVGTLLALDLLRVGVSRLAGKRCAYSTAAANTNSGSGSTTAVKPPQPSQPRSAVNTTQERGNPVTELPEQADNRATKWSPRQRSKEDAFVGARFEQKNLGLQPNPKAAIELIADEPVRLVEGRVANCDGGGGPLGHPKIYIKLDKPGAHACGYCGIRFEQALHDHGH</sequence>
<evidence type="ECO:0000313" key="5">
    <source>
        <dbReference type="EMBL" id="TIB12530.1"/>
    </source>
</evidence>
<keyword evidence="3" id="KW-1133">Transmembrane helix</keyword>
<feature type="compositionally biased region" description="Basic and acidic residues" evidence="2">
    <location>
        <begin position="802"/>
        <end position="813"/>
    </location>
</feature>
<dbReference type="PANTHER" id="PTHR22775:SF3">
    <property type="entry name" value="SORTING NEXIN-13"/>
    <property type="match status" value="1"/>
</dbReference>
<reference evidence="5 6" key="1">
    <citation type="submission" date="2019-03" db="EMBL/GenBank/DDBJ databases">
        <title>Sequencing 23 genomes of Wallemia ichthyophaga.</title>
        <authorList>
            <person name="Gostincar C."/>
        </authorList>
    </citation>
    <scope>NUCLEOTIDE SEQUENCE [LARGE SCALE GENOMIC DNA]</scope>
    <source>
        <strain evidence="5 6">EXF-8621</strain>
    </source>
</reference>
<evidence type="ECO:0000256" key="2">
    <source>
        <dbReference type="SAM" id="MobiDB-lite"/>
    </source>
</evidence>
<dbReference type="PROSITE" id="PS51207">
    <property type="entry name" value="PXA"/>
    <property type="match status" value="1"/>
</dbReference>
<feature type="region of interest" description="Disordered" evidence="2">
    <location>
        <begin position="1043"/>
        <end position="1098"/>
    </location>
</feature>
<dbReference type="Pfam" id="PF02194">
    <property type="entry name" value="PXA"/>
    <property type="match status" value="1"/>
</dbReference>
<dbReference type="AlphaFoldDB" id="A0A4T0I2K2"/>
<dbReference type="Pfam" id="PF08628">
    <property type="entry name" value="Nexin_C"/>
    <property type="match status" value="1"/>
</dbReference>
<dbReference type="Proteomes" id="UP000306954">
    <property type="component" value="Unassembled WGS sequence"/>
</dbReference>
<dbReference type="SUPFAM" id="SSF64268">
    <property type="entry name" value="PX domain"/>
    <property type="match status" value="1"/>
</dbReference>
<dbReference type="SMART" id="SM00313">
    <property type="entry name" value="PXA"/>
    <property type="match status" value="1"/>
</dbReference>
<accession>A0A4T0I2K2</accession>
<name>A0A4T0I2K2_WALIC</name>
<protein>
    <recommendedName>
        <fullName evidence="4">PXA domain-containing protein</fullName>
    </recommendedName>
</protein>
<feature type="compositionally biased region" description="Polar residues" evidence="2">
    <location>
        <begin position="1043"/>
        <end position="1055"/>
    </location>
</feature>
<evidence type="ECO:0000259" key="4">
    <source>
        <dbReference type="PROSITE" id="PS51207"/>
    </source>
</evidence>
<proteinExistence type="inferred from homology"/>
<dbReference type="InterPro" id="IPR003114">
    <property type="entry name" value="Phox_assoc"/>
</dbReference>
<dbReference type="InterPro" id="IPR036871">
    <property type="entry name" value="PX_dom_sf"/>
</dbReference>
<evidence type="ECO:0000313" key="6">
    <source>
        <dbReference type="Proteomes" id="UP000306954"/>
    </source>
</evidence>
<evidence type="ECO:0000256" key="1">
    <source>
        <dbReference type="ARBA" id="ARBA00010883"/>
    </source>
</evidence>
<feature type="domain" description="PXA" evidence="4">
    <location>
        <begin position="111"/>
        <end position="274"/>
    </location>
</feature>
<feature type="compositionally biased region" description="Basic residues" evidence="2">
    <location>
        <begin position="347"/>
        <end position="359"/>
    </location>
</feature>
<feature type="region of interest" description="Disordered" evidence="2">
    <location>
        <begin position="543"/>
        <end position="585"/>
    </location>
</feature>
<organism evidence="5 6">
    <name type="scientific">Wallemia ichthyophaga</name>
    <dbReference type="NCBI Taxonomy" id="245174"/>
    <lineage>
        <taxon>Eukaryota</taxon>
        <taxon>Fungi</taxon>
        <taxon>Dikarya</taxon>
        <taxon>Basidiomycota</taxon>
        <taxon>Wallemiomycotina</taxon>
        <taxon>Wallemiomycetes</taxon>
        <taxon>Wallemiales</taxon>
        <taxon>Wallemiaceae</taxon>
        <taxon>Wallemia</taxon>
    </lineage>
</organism>
<feature type="region of interest" description="Disordered" evidence="2">
    <location>
        <begin position="758"/>
        <end position="873"/>
    </location>
</feature>
<feature type="compositionally biased region" description="Low complexity" evidence="2">
    <location>
        <begin position="856"/>
        <end position="869"/>
    </location>
</feature>
<feature type="region of interest" description="Disordered" evidence="2">
    <location>
        <begin position="707"/>
        <end position="732"/>
    </location>
</feature>
<feature type="region of interest" description="Disordered" evidence="2">
    <location>
        <begin position="296"/>
        <end position="390"/>
    </location>
</feature>
<dbReference type="InterPro" id="IPR013937">
    <property type="entry name" value="Sorting_nexin_C"/>
</dbReference>
<evidence type="ECO:0000256" key="3">
    <source>
        <dbReference type="SAM" id="Phobius"/>
    </source>
</evidence>
<dbReference type="FunFam" id="2.60.260.40:FF:000003">
    <property type="entry name" value="NADH dehydrogenase [ubiquinone] iron-sulfur protein 6, mitochondrial"/>
    <property type="match status" value="1"/>
</dbReference>
<feature type="transmembrane region" description="Helical" evidence="3">
    <location>
        <begin position="21"/>
        <end position="49"/>
    </location>
</feature>
<dbReference type="Gene3D" id="2.60.260.40">
    <property type="entry name" value="q5lls5 like domains"/>
    <property type="match status" value="1"/>
</dbReference>
<keyword evidence="3" id="KW-0812">Transmembrane</keyword>
<dbReference type="Pfam" id="PF10276">
    <property type="entry name" value="zf-CHCC"/>
    <property type="match status" value="1"/>
</dbReference>
<keyword evidence="3" id="KW-0472">Membrane</keyword>
<feature type="compositionally biased region" description="Polar residues" evidence="2">
    <location>
        <begin position="1063"/>
        <end position="1074"/>
    </location>
</feature>
<dbReference type="GO" id="GO:0035091">
    <property type="term" value="F:phosphatidylinositol binding"/>
    <property type="evidence" value="ECO:0007669"/>
    <property type="project" value="InterPro"/>
</dbReference>
<dbReference type="PANTHER" id="PTHR22775">
    <property type="entry name" value="SORTING NEXIN"/>
    <property type="match status" value="1"/>
</dbReference>
<feature type="compositionally biased region" description="Polar residues" evidence="2">
    <location>
        <begin position="567"/>
        <end position="582"/>
    </location>
</feature>
<dbReference type="Gene3D" id="3.30.1520.10">
    <property type="entry name" value="Phox-like domain"/>
    <property type="match status" value="1"/>
</dbReference>
<gene>
    <name evidence="5" type="ORF">E3P90_01983</name>
</gene>
<comment type="caution">
    <text evidence="5">The sequence shown here is derived from an EMBL/GenBank/DDBJ whole genome shotgun (WGS) entry which is preliminary data.</text>
</comment>
<feature type="compositionally biased region" description="Low complexity" evidence="2">
    <location>
        <begin position="547"/>
        <end position="560"/>
    </location>
</feature>
<feature type="compositionally biased region" description="Gly residues" evidence="2">
    <location>
        <begin position="709"/>
        <end position="724"/>
    </location>
</feature>